<proteinExistence type="predicted"/>
<evidence type="ECO:0000313" key="2">
    <source>
        <dbReference type="Proteomes" id="UP000730618"/>
    </source>
</evidence>
<reference evidence="1 2" key="1">
    <citation type="submission" date="2021-06" db="EMBL/GenBank/DDBJ databases">
        <authorList>
            <person name="Criscuolo A."/>
        </authorList>
    </citation>
    <scope>NUCLEOTIDE SEQUENCE [LARGE SCALE GENOMIC DNA]</scope>
    <source>
        <strain evidence="2">CIP 111802</strain>
    </source>
</reference>
<dbReference type="EMBL" id="CAJVCE010000016">
    <property type="protein sequence ID" value="CAG7651502.1"/>
    <property type="molecule type" value="Genomic_DNA"/>
</dbReference>
<organism evidence="1 2">
    <name type="scientific">Paenibacillus allorhizosphaerae</name>
    <dbReference type="NCBI Taxonomy" id="2849866"/>
    <lineage>
        <taxon>Bacteria</taxon>
        <taxon>Bacillati</taxon>
        <taxon>Bacillota</taxon>
        <taxon>Bacilli</taxon>
        <taxon>Bacillales</taxon>
        <taxon>Paenibacillaceae</taxon>
        <taxon>Paenibacillus</taxon>
    </lineage>
</organism>
<accession>A0ABM8VNH9</accession>
<keyword evidence="2" id="KW-1185">Reference proteome</keyword>
<protein>
    <submittedName>
        <fullName evidence="1">Uncharacterized protein</fullName>
    </submittedName>
</protein>
<sequence>MAPTYEGGARRMLTMLNKVTLFFRQLLEDEDTEILNYRPSRLIIMDEDFEYTV</sequence>
<evidence type="ECO:0000313" key="1">
    <source>
        <dbReference type="EMBL" id="CAG7651502.1"/>
    </source>
</evidence>
<dbReference type="Proteomes" id="UP000730618">
    <property type="component" value="Unassembled WGS sequence"/>
</dbReference>
<name>A0ABM8VNH9_9BACL</name>
<comment type="caution">
    <text evidence="1">The sequence shown here is derived from an EMBL/GenBank/DDBJ whole genome shotgun (WGS) entry which is preliminary data.</text>
</comment>
<gene>
    <name evidence="1" type="ORF">PAECIP111802_04980</name>
</gene>